<organism evidence="2 3">
    <name type="scientific">Podospora australis</name>
    <dbReference type="NCBI Taxonomy" id="1536484"/>
    <lineage>
        <taxon>Eukaryota</taxon>
        <taxon>Fungi</taxon>
        <taxon>Dikarya</taxon>
        <taxon>Ascomycota</taxon>
        <taxon>Pezizomycotina</taxon>
        <taxon>Sordariomycetes</taxon>
        <taxon>Sordariomycetidae</taxon>
        <taxon>Sordariales</taxon>
        <taxon>Podosporaceae</taxon>
        <taxon>Podospora</taxon>
    </lineage>
</organism>
<evidence type="ECO:0000313" key="3">
    <source>
        <dbReference type="Proteomes" id="UP001302126"/>
    </source>
</evidence>
<sequence>MANNQPQTGKDGQSAEEEKLEDALHHLNKLHLQLRQLRSAPIRMLEPLTTKQPTPEAMYATFTQSVENTHKELASFRDSLNHAETRAVFLRVSDSQKRDCKNLKQWRARDDPNWADPEPKRVKTS</sequence>
<accession>A0AAN6WQV5</accession>
<feature type="region of interest" description="Disordered" evidence="1">
    <location>
        <begin position="103"/>
        <end position="125"/>
    </location>
</feature>
<proteinExistence type="predicted"/>
<feature type="region of interest" description="Disordered" evidence="1">
    <location>
        <begin position="1"/>
        <end position="22"/>
    </location>
</feature>
<reference evidence="2" key="2">
    <citation type="submission" date="2023-05" db="EMBL/GenBank/DDBJ databases">
        <authorList>
            <consortium name="Lawrence Berkeley National Laboratory"/>
            <person name="Steindorff A."/>
            <person name="Hensen N."/>
            <person name="Bonometti L."/>
            <person name="Westerberg I."/>
            <person name="Brannstrom I.O."/>
            <person name="Guillou S."/>
            <person name="Cros-Aarteil S."/>
            <person name="Calhoun S."/>
            <person name="Haridas S."/>
            <person name="Kuo A."/>
            <person name="Mondo S."/>
            <person name="Pangilinan J."/>
            <person name="Riley R."/>
            <person name="Labutti K."/>
            <person name="Andreopoulos B."/>
            <person name="Lipzen A."/>
            <person name="Chen C."/>
            <person name="Yanf M."/>
            <person name="Daum C."/>
            <person name="Ng V."/>
            <person name="Clum A."/>
            <person name="Ohm R."/>
            <person name="Martin F."/>
            <person name="Silar P."/>
            <person name="Natvig D."/>
            <person name="Lalanne C."/>
            <person name="Gautier V."/>
            <person name="Ament-Velasquez S.L."/>
            <person name="Kruys A."/>
            <person name="Hutchinson M.I."/>
            <person name="Powell A.J."/>
            <person name="Barry K."/>
            <person name="Miller A.N."/>
            <person name="Grigoriev I.V."/>
            <person name="Debuchy R."/>
            <person name="Gladieux P."/>
            <person name="Thoren M.H."/>
            <person name="Johannesson H."/>
        </authorList>
    </citation>
    <scope>NUCLEOTIDE SEQUENCE</scope>
    <source>
        <strain evidence="2">PSN309</strain>
    </source>
</reference>
<reference evidence="2" key="1">
    <citation type="journal article" date="2023" name="Mol. Phylogenet. Evol.">
        <title>Genome-scale phylogeny and comparative genomics of the fungal order Sordariales.</title>
        <authorList>
            <person name="Hensen N."/>
            <person name="Bonometti L."/>
            <person name="Westerberg I."/>
            <person name="Brannstrom I.O."/>
            <person name="Guillou S."/>
            <person name="Cros-Aarteil S."/>
            <person name="Calhoun S."/>
            <person name="Haridas S."/>
            <person name="Kuo A."/>
            <person name="Mondo S."/>
            <person name="Pangilinan J."/>
            <person name="Riley R."/>
            <person name="LaButti K."/>
            <person name="Andreopoulos B."/>
            <person name="Lipzen A."/>
            <person name="Chen C."/>
            <person name="Yan M."/>
            <person name="Daum C."/>
            <person name="Ng V."/>
            <person name="Clum A."/>
            <person name="Steindorff A."/>
            <person name="Ohm R.A."/>
            <person name="Martin F."/>
            <person name="Silar P."/>
            <person name="Natvig D.O."/>
            <person name="Lalanne C."/>
            <person name="Gautier V."/>
            <person name="Ament-Velasquez S.L."/>
            <person name="Kruys A."/>
            <person name="Hutchinson M.I."/>
            <person name="Powell A.J."/>
            <person name="Barry K."/>
            <person name="Miller A.N."/>
            <person name="Grigoriev I.V."/>
            <person name="Debuchy R."/>
            <person name="Gladieux P."/>
            <person name="Hiltunen Thoren M."/>
            <person name="Johannesson H."/>
        </authorList>
    </citation>
    <scope>NUCLEOTIDE SEQUENCE</scope>
    <source>
        <strain evidence="2">PSN309</strain>
    </source>
</reference>
<keyword evidence="3" id="KW-1185">Reference proteome</keyword>
<name>A0AAN6WQV5_9PEZI</name>
<evidence type="ECO:0000313" key="2">
    <source>
        <dbReference type="EMBL" id="KAK4186633.1"/>
    </source>
</evidence>
<evidence type="ECO:0000256" key="1">
    <source>
        <dbReference type="SAM" id="MobiDB-lite"/>
    </source>
</evidence>
<protein>
    <submittedName>
        <fullName evidence="2">Uncharacterized protein</fullName>
    </submittedName>
</protein>
<dbReference type="Proteomes" id="UP001302126">
    <property type="component" value="Unassembled WGS sequence"/>
</dbReference>
<dbReference type="AlphaFoldDB" id="A0AAN6WQV5"/>
<dbReference type="EMBL" id="MU864419">
    <property type="protein sequence ID" value="KAK4186633.1"/>
    <property type="molecule type" value="Genomic_DNA"/>
</dbReference>
<comment type="caution">
    <text evidence="2">The sequence shown here is derived from an EMBL/GenBank/DDBJ whole genome shotgun (WGS) entry which is preliminary data.</text>
</comment>
<feature type="compositionally biased region" description="Polar residues" evidence="1">
    <location>
        <begin position="1"/>
        <end position="11"/>
    </location>
</feature>
<gene>
    <name evidence="2" type="ORF">QBC35DRAFT_265480</name>
</gene>